<evidence type="ECO:0000259" key="3">
    <source>
        <dbReference type="PROSITE" id="PS50918"/>
    </source>
</evidence>
<dbReference type="GO" id="GO:0030134">
    <property type="term" value="C:COPII-coated ER to Golgi transport vesicle"/>
    <property type="evidence" value="ECO:0007669"/>
    <property type="project" value="TreeGrafter"/>
</dbReference>
<feature type="region of interest" description="Disordered" evidence="2">
    <location>
        <begin position="392"/>
        <end position="412"/>
    </location>
</feature>
<dbReference type="STRING" id="300112.A0A4V6RG73"/>
<feature type="region of interest" description="Disordered" evidence="2">
    <location>
        <begin position="266"/>
        <end position="316"/>
    </location>
</feature>
<dbReference type="PROSITE" id="PS51043">
    <property type="entry name" value="DDHD"/>
    <property type="match status" value="1"/>
</dbReference>
<dbReference type="SUPFAM" id="SSF117839">
    <property type="entry name" value="WWE domain"/>
    <property type="match status" value="1"/>
</dbReference>
<comment type="similarity">
    <text evidence="1">Belongs to the PA-PLA1 family.</text>
</comment>
<dbReference type="Pfam" id="PF02825">
    <property type="entry name" value="WWE"/>
    <property type="match status" value="1"/>
</dbReference>
<name>A0A4V6RG73_9HYME</name>
<reference evidence="5 6" key="1">
    <citation type="journal article" date="2019" name="Philos. Trans. R. Soc. Lond., B, Biol. Sci.">
        <title>Ant behaviour and brain gene expression of defending hosts depend on the ecological success of the intruding social parasite.</title>
        <authorList>
            <person name="Kaur R."/>
            <person name="Stoldt M."/>
            <person name="Jongepier E."/>
            <person name="Feldmeyer B."/>
            <person name="Menzel F."/>
            <person name="Bornberg-Bauer E."/>
            <person name="Foitzik S."/>
        </authorList>
    </citation>
    <scope>NUCLEOTIDE SEQUENCE [LARGE SCALE GENOMIC DNA]</scope>
    <source>
        <tissue evidence="5">Whole body</tissue>
    </source>
</reference>
<evidence type="ECO:0000259" key="4">
    <source>
        <dbReference type="PROSITE" id="PS51043"/>
    </source>
</evidence>
<gene>
    <name evidence="5" type="ORF">DBV15_06741</name>
</gene>
<comment type="caution">
    <text evidence="5">The sequence shown here is derived from an EMBL/GenBank/DDBJ whole genome shotgun (WGS) entry which is preliminary data.</text>
</comment>
<feature type="domain" description="WWE" evidence="3">
    <location>
        <begin position="817"/>
        <end position="899"/>
    </location>
</feature>
<evidence type="ECO:0000313" key="6">
    <source>
        <dbReference type="Proteomes" id="UP000310200"/>
    </source>
</evidence>
<feature type="compositionally biased region" description="Low complexity" evidence="2">
    <location>
        <begin position="1445"/>
        <end position="1460"/>
    </location>
</feature>
<feature type="region of interest" description="Disordered" evidence="2">
    <location>
        <begin position="339"/>
        <end position="359"/>
    </location>
</feature>
<feature type="region of interest" description="Disordered" evidence="2">
    <location>
        <begin position="968"/>
        <end position="988"/>
    </location>
</feature>
<sequence length="1493" mass="164642">MNTSRKVKNPLLSAAGPEFAFDAENTLLVPVTPATPAVLRDDPELENFIRQEPANIQSQSPSRTNEDSLTNASFQPKENKDTANQPVKSGYLTSILSSLPNLSLSSIKSDSLEPQISQTPENTSGTTHEPNPYITPQGYQGSQSEIPGFLAINPQDSRSTNLSGFAAFGPTVPNPSQPVAPPSVAQPGYAPVSYRLGNQRRLKYAPPPDLTSNNAKPYPNPALQSFLPAQHVSAPPTILNPYKSEGLVQGNNSNVQQTILNPYKSEGLVQGNNSNVQQTSSLPEQLPTSEQLSRNSSLHNSFRSSPVTTGTSYNSAVTSTNQNPFFESSSVFAQFPSSSSRPIPARVLEPATPQNTPANVSFPGFAPYVNRDLPSTFTSNFDKEIAVLKNPNLNSPPEFSKGGTLGTTPESVYKPTLIPGETKATFTPISAAKVTEKLEHLLAEQQENSSRAATSEASSEVDEIASSVTTELVKSFESQSDALKATNEIIDKSHEAKLNDVQGKVAQPRSDTWSDVFLGREPAAQSVIRPEIHTTDNSPIVTDLQAAKSNVHPPKQHYQVQSVSVPSSTFYTDKPAEQKSSLNYVSPVQLPQKVSPSADFYNLPKPTEQSESVFFESAKPNQLSSFSSQERSTNSSFGQPVINVTNNPQQAQENFAFSSTAIDSPASHVPFWNADQSCQSQVLNVAPTQPVYTAPNQPVYSAPIQQSAPVFYNPAQFANELPNQLTFPHTYDQRSPQQQSYQNPPFYGSSSGLQQPYAIPAENNTAYPSPAVSVATSIPEPTGSATLSPVQMSVNSPTNRITPDTVPPSFQNWASGSSDKRMQYRSVYHHWFYRKEVESKTLWLPFSMQDSLKLEEAHNSSDITPETTVATDGGRYDVDILRRQRAPVYWTGTSTEVRRCSWFFKEAAEARYVPYNENTAAKLEDEYKLACLSNTWNRRVELNNGEYIIFHSAIVQVHYLQPTGSPDATGSWGTNTASEDSTYLQGSASRPKVVKRGVDEFNIDEGEPEKVDHLLFLVHGIGSVCDLKFRTVEEVVEEFRSISFQLVQSHYRTACEQGDVNRIEVLPISWHTALHSDTGIDQKLQAITLESIPKLRHFTNDTLLDILFYTSPIYCQTIMQTVGSEMNRLHALFKERNPTFDGGVYLGGHSLGSLIMFDLLCHQKSEKENEDDTNNDEENDSIGLIEPMPGAVIKKRLSRRVSYVMGAAGTGQPYIHYPQLNFHPCAFFALGSPIGMFVTVRGINTLGENFTLPTCPAFFNIFHPFDPVAYRVESLINPEACNFRPMLIPHHKGRKRMHLELKETMARVGADLKQKLIDSVRHTWNSVYQLVLFHKPDNQALEREIDQVVEEQLHNAPSVLDQHNNDDNGADLKIGRLNGGRRIDYVLQEAPFEYINEYIFALTSHICYWESEDTMLLILKEIYGTRGIQTDAQLPQQSMSIERVSPSPSLNLSTLSPSASNGGTSLDVGVDPTVPMSSKSVGPPPKTGFVPKS</sequence>
<feature type="compositionally biased region" description="Polar residues" evidence="2">
    <location>
        <begin position="112"/>
        <end position="129"/>
    </location>
</feature>
<dbReference type="Pfam" id="PF23464">
    <property type="entry name" value="WWE_3"/>
    <property type="match status" value="1"/>
</dbReference>
<dbReference type="PANTHER" id="PTHR23509">
    <property type="entry name" value="PA-PL1 PHOSPHOLIPASE FAMILY"/>
    <property type="match status" value="1"/>
</dbReference>
<feature type="domain" description="DDHD" evidence="4">
    <location>
        <begin position="1220"/>
        <end position="1424"/>
    </location>
</feature>
<organism evidence="5 6">
    <name type="scientific">Temnothorax longispinosus</name>
    <dbReference type="NCBI Taxonomy" id="300112"/>
    <lineage>
        <taxon>Eukaryota</taxon>
        <taxon>Metazoa</taxon>
        <taxon>Ecdysozoa</taxon>
        <taxon>Arthropoda</taxon>
        <taxon>Hexapoda</taxon>
        <taxon>Insecta</taxon>
        <taxon>Pterygota</taxon>
        <taxon>Neoptera</taxon>
        <taxon>Endopterygota</taxon>
        <taxon>Hymenoptera</taxon>
        <taxon>Apocrita</taxon>
        <taxon>Aculeata</taxon>
        <taxon>Formicoidea</taxon>
        <taxon>Formicidae</taxon>
        <taxon>Myrmicinae</taxon>
        <taxon>Temnothorax</taxon>
    </lineage>
</organism>
<evidence type="ECO:0008006" key="7">
    <source>
        <dbReference type="Google" id="ProtNLM"/>
    </source>
</evidence>
<dbReference type="InterPro" id="IPR004177">
    <property type="entry name" value="DDHD_dom"/>
</dbReference>
<feature type="region of interest" description="Disordered" evidence="2">
    <location>
        <begin position="109"/>
        <end position="137"/>
    </location>
</feature>
<dbReference type="SMART" id="SM01127">
    <property type="entry name" value="DDHD"/>
    <property type="match status" value="1"/>
</dbReference>
<accession>A0A4V6RG73</accession>
<dbReference type="InterPro" id="IPR004170">
    <property type="entry name" value="WWE_dom"/>
</dbReference>
<dbReference type="EMBL" id="QBLH01003435">
    <property type="protein sequence ID" value="TGZ38394.1"/>
    <property type="molecule type" value="Genomic_DNA"/>
</dbReference>
<dbReference type="InterPro" id="IPR058055">
    <property type="entry name" value="PA-PLA1"/>
</dbReference>
<evidence type="ECO:0000313" key="5">
    <source>
        <dbReference type="EMBL" id="TGZ38394.1"/>
    </source>
</evidence>
<protein>
    <recommendedName>
        <fullName evidence="7">SEC23-interacting protein</fullName>
    </recommendedName>
</protein>
<dbReference type="InterPro" id="IPR037197">
    <property type="entry name" value="WWE_dom_sf"/>
</dbReference>
<dbReference type="PROSITE" id="PS50918">
    <property type="entry name" value="WWE"/>
    <property type="match status" value="1"/>
</dbReference>
<feature type="region of interest" description="Disordered" evidence="2">
    <location>
        <begin position="726"/>
        <end position="747"/>
    </location>
</feature>
<dbReference type="GO" id="GO:0004620">
    <property type="term" value="F:phospholipase activity"/>
    <property type="evidence" value="ECO:0007669"/>
    <property type="project" value="TreeGrafter"/>
</dbReference>
<feature type="compositionally biased region" description="Polar residues" evidence="2">
    <location>
        <begin position="270"/>
        <end position="316"/>
    </location>
</feature>
<evidence type="ECO:0000256" key="1">
    <source>
        <dbReference type="ARBA" id="ARBA00038464"/>
    </source>
</evidence>
<dbReference type="GO" id="GO:0046872">
    <property type="term" value="F:metal ion binding"/>
    <property type="evidence" value="ECO:0007669"/>
    <property type="project" value="InterPro"/>
</dbReference>
<proteinExistence type="inferred from homology"/>
<feature type="compositionally biased region" description="Polar residues" evidence="2">
    <location>
        <begin position="54"/>
        <end position="86"/>
    </location>
</feature>
<dbReference type="Proteomes" id="UP000310200">
    <property type="component" value="Unassembled WGS sequence"/>
</dbReference>
<evidence type="ECO:0000256" key="2">
    <source>
        <dbReference type="SAM" id="MobiDB-lite"/>
    </source>
</evidence>
<dbReference type="InterPro" id="IPR057825">
    <property type="entry name" value="WWE_SEC23-DDH2"/>
</dbReference>
<feature type="region of interest" description="Disordered" evidence="2">
    <location>
        <begin position="36"/>
        <end position="86"/>
    </location>
</feature>
<dbReference type="PANTHER" id="PTHR23509:SF10">
    <property type="entry name" value="LD21067P"/>
    <property type="match status" value="1"/>
</dbReference>
<dbReference type="Pfam" id="PF02862">
    <property type="entry name" value="DDHD"/>
    <property type="match status" value="1"/>
</dbReference>
<feature type="region of interest" description="Disordered" evidence="2">
    <location>
        <begin position="1436"/>
        <end position="1493"/>
    </location>
</feature>
<keyword evidence="6" id="KW-1185">Reference proteome</keyword>